<keyword evidence="1" id="KW-0472">Membrane</keyword>
<accession>A0A845SMF0</accession>
<keyword evidence="1" id="KW-0812">Transmembrane</keyword>
<feature type="transmembrane region" description="Helical" evidence="1">
    <location>
        <begin position="122"/>
        <end position="144"/>
    </location>
</feature>
<dbReference type="Proteomes" id="UP000461443">
    <property type="component" value="Unassembled WGS sequence"/>
</dbReference>
<reference evidence="2 3" key="2">
    <citation type="submission" date="2020-02" db="EMBL/GenBank/DDBJ databases">
        <title>The new genus of Enterobacteriales.</title>
        <authorList>
            <person name="Kim I.S."/>
        </authorList>
    </citation>
    <scope>NUCLEOTIDE SEQUENCE [LARGE SCALE GENOMIC DNA]</scope>
    <source>
        <strain evidence="2 3">SAP-6</strain>
    </source>
</reference>
<protein>
    <recommendedName>
        <fullName evidence="4">Glycosyltransferase RgtA/B/C/D-like domain-containing protein</fullName>
    </recommendedName>
</protein>
<dbReference type="PROSITE" id="PS51257">
    <property type="entry name" value="PROKAR_LIPOPROTEIN"/>
    <property type="match status" value="1"/>
</dbReference>
<feature type="transmembrane region" description="Helical" evidence="1">
    <location>
        <begin position="210"/>
        <end position="227"/>
    </location>
</feature>
<organism evidence="2 3">
    <name type="scientific">Acerihabitans arboris</name>
    <dbReference type="NCBI Taxonomy" id="2691583"/>
    <lineage>
        <taxon>Bacteria</taxon>
        <taxon>Pseudomonadati</taxon>
        <taxon>Pseudomonadota</taxon>
        <taxon>Gammaproteobacteria</taxon>
        <taxon>Enterobacterales</taxon>
        <taxon>Pectobacteriaceae</taxon>
        <taxon>Acerihabitans</taxon>
    </lineage>
</organism>
<keyword evidence="3" id="KW-1185">Reference proteome</keyword>
<gene>
    <name evidence="2" type="ORF">GRH90_15380</name>
</gene>
<evidence type="ECO:0000256" key="1">
    <source>
        <dbReference type="SAM" id="Phobius"/>
    </source>
</evidence>
<feature type="transmembrane region" description="Helical" evidence="1">
    <location>
        <begin position="420"/>
        <end position="439"/>
    </location>
</feature>
<feature type="transmembrane region" description="Helical" evidence="1">
    <location>
        <begin position="174"/>
        <end position="198"/>
    </location>
</feature>
<dbReference type="AlphaFoldDB" id="A0A845SMF0"/>
<comment type="caution">
    <text evidence="2">The sequence shown here is derived from an EMBL/GenBank/DDBJ whole genome shotgun (WGS) entry which is preliminary data.</text>
</comment>
<dbReference type="EMBL" id="WUBS01000010">
    <property type="protein sequence ID" value="NDL64124.1"/>
    <property type="molecule type" value="Genomic_DNA"/>
</dbReference>
<evidence type="ECO:0008006" key="4">
    <source>
        <dbReference type="Google" id="ProtNLM"/>
    </source>
</evidence>
<reference evidence="2 3" key="1">
    <citation type="submission" date="2019-12" db="EMBL/GenBank/DDBJ databases">
        <authorList>
            <person name="Lee S.D."/>
        </authorList>
    </citation>
    <scope>NUCLEOTIDE SEQUENCE [LARGE SCALE GENOMIC DNA]</scope>
    <source>
        <strain evidence="2 3">SAP-6</strain>
    </source>
</reference>
<dbReference type="RefSeq" id="WP_162366836.1">
    <property type="nucleotide sequence ID" value="NZ_WUBS01000010.1"/>
</dbReference>
<evidence type="ECO:0000313" key="3">
    <source>
        <dbReference type="Proteomes" id="UP000461443"/>
    </source>
</evidence>
<feature type="transmembrane region" description="Helical" evidence="1">
    <location>
        <begin position="150"/>
        <end position="167"/>
    </location>
</feature>
<name>A0A845SMF0_9GAMM</name>
<feature type="transmembrane region" description="Helical" evidence="1">
    <location>
        <begin position="95"/>
        <end position="115"/>
    </location>
</feature>
<sequence>MKNDKIKILFSCLILIACFHFLSALKGDNIIIGDGYQNIQIATNLMQNRTFSLQGDGSPDMIREPAWPFFTATVLESLHFQSTPALQLATKHKNVFKNINIVIYSIIILIIFLFMQHETKNYIYALLAVALAIIIIHTTPRLIYHYNNEALSSLLLLSSSILFLHVCRKKKRHLSFFLGISIGLLTLTKAQYLYIAAFPLLSLYFIDKKSMVFAICSSIIIISPWLARNYILFDKYSIAERGQIVASLRYILTVEPGSSEYPCMAYSFLAPDLRPLVNGFTNIRLDDYKRNGLCERFNRETCYDMGTKKIPCSAFAEDSSATVAWNKKIQYFYRGYAAGEAIEDGKLSFQDIAPFNLATIVKYLKTYPIFTLRGIGFSNHPILVLSMALCMFATLFTPLWPLSLLAVFSHIFHATLTHNIPRYHVIELPIMIIGFIYCIKKILDYLSGRHVYRLLLPRLFFKS</sequence>
<feature type="transmembrane region" description="Helical" evidence="1">
    <location>
        <begin position="382"/>
        <end position="400"/>
    </location>
</feature>
<evidence type="ECO:0000313" key="2">
    <source>
        <dbReference type="EMBL" id="NDL64124.1"/>
    </source>
</evidence>
<proteinExistence type="predicted"/>
<keyword evidence="1" id="KW-1133">Transmembrane helix</keyword>